<dbReference type="RefSeq" id="WP_186631213.1">
    <property type="nucleotide sequence ID" value="NZ_JACOAF010000001.1"/>
</dbReference>
<dbReference type="InterPro" id="IPR026341">
    <property type="entry name" value="T9SS_type_B"/>
</dbReference>
<gene>
    <name evidence="2" type="ORF">H7U12_00510</name>
</gene>
<organism evidence="2 3">
    <name type="scientific">Rufibacter sediminis</name>
    <dbReference type="NCBI Taxonomy" id="2762756"/>
    <lineage>
        <taxon>Bacteria</taxon>
        <taxon>Pseudomonadati</taxon>
        <taxon>Bacteroidota</taxon>
        <taxon>Cytophagia</taxon>
        <taxon>Cytophagales</taxon>
        <taxon>Hymenobacteraceae</taxon>
        <taxon>Rufibacter</taxon>
    </lineage>
</organism>
<accession>A0ABR6VLK9</accession>
<feature type="chain" id="PRO_5047169698" evidence="1">
    <location>
        <begin position="21"/>
        <end position="600"/>
    </location>
</feature>
<dbReference type="EMBL" id="JACOAF010000001">
    <property type="protein sequence ID" value="MBC3538139.1"/>
    <property type="molecule type" value="Genomic_DNA"/>
</dbReference>
<evidence type="ECO:0000256" key="1">
    <source>
        <dbReference type="SAM" id="SignalP"/>
    </source>
</evidence>
<dbReference type="Proteomes" id="UP000659698">
    <property type="component" value="Unassembled WGS sequence"/>
</dbReference>
<comment type="caution">
    <text evidence="2">The sequence shown here is derived from an EMBL/GenBank/DDBJ whole genome shotgun (WGS) entry which is preliminary data.</text>
</comment>
<keyword evidence="1" id="KW-0732">Signal</keyword>
<dbReference type="Gene3D" id="2.60.120.200">
    <property type="match status" value="1"/>
</dbReference>
<evidence type="ECO:0000313" key="2">
    <source>
        <dbReference type="EMBL" id="MBC3538139.1"/>
    </source>
</evidence>
<dbReference type="SUPFAM" id="SSF49899">
    <property type="entry name" value="Concanavalin A-like lectins/glucanases"/>
    <property type="match status" value="1"/>
</dbReference>
<dbReference type="InterPro" id="IPR013320">
    <property type="entry name" value="ConA-like_dom_sf"/>
</dbReference>
<reference evidence="2 3" key="1">
    <citation type="journal article" date="2019" name="Int. J. Syst. Evol. Microbiol.">
        <title>Rufibacter sediminis sp. nov., isolated from freshwater lake sediment.</title>
        <authorList>
            <person name="Qu J.H."/>
            <person name="Zhang L.J."/>
            <person name="Fu Y.H."/>
            <person name="Li H.F."/>
        </authorList>
    </citation>
    <scope>NUCLEOTIDE SEQUENCE [LARGE SCALE GENOMIC DNA]</scope>
    <source>
        <strain evidence="2 3">H-1</strain>
    </source>
</reference>
<sequence length="600" mass="67610">MKKIYILLVTLLTVASPSFSQTTVEKLIAYFPFDGNARDVSGNGYHATVRGATLTTDRFNRPNSAYSFDGQNDNIIIPSSFDLLPKTISFWFNAATIDAFSRVLYVSDNPALNYGITAIEVKTLDDVPKLITHITSSRDTATITSDAWFFFTITINTDSTHFYMNGEKLKSRVRTGYPKSNTGVPQTFVGSHRQGDTPSLYFHGKIDDVKIYNKEMTKQEVKAAYDMLSIDLGPDFCLRTGQVRSLSAPGFTSYRWSTGSSEPVLRVNQPGKYTLTATDQYGNRYFDEIQVSDCPQPDFTYTFDCKTNSFRFEPILNFPYDRFHWKLDNLVIPNNTSPTHQFSREGQQYVTLNVYQDGEEFAVTKTLDYTKSVTPYLGRDTILCTDKAFTLTPDVLPGTTLRWSNGTTGSSLNVTAGGTYWVEATRGDCTFRDEVKIEFSNPFSIHLGQDTTLCEGSSVLFDPKAPMDATVKWSDGSSGPTLQVNKAGTYWVEVQRGACTERDEVLVTYCTIDLFIPNIFTPNADGLNDSFFVRGLLSESANNGTEWELTVFNRWGGQVYHNRNYKNDWDGGKLKEGSYFYLLANKDQKKNYKGYVEILR</sequence>
<dbReference type="Pfam" id="PF13385">
    <property type="entry name" value="Laminin_G_3"/>
    <property type="match status" value="1"/>
</dbReference>
<dbReference type="Pfam" id="PF13585">
    <property type="entry name" value="CHU_C"/>
    <property type="match status" value="1"/>
</dbReference>
<protein>
    <submittedName>
        <fullName evidence="2">Gliding motility-associated C-terminal domain-containing protein</fullName>
    </submittedName>
</protein>
<dbReference type="NCBIfam" id="TIGR04131">
    <property type="entry name" value="Bac_Flav_CTERM"/>
    <property type="match status" value="1"/>
</dbReference>
<name>A0ABR6VLK9_9BACT</name>
<keyword evidence="3" id="KW-1185">Reference proteome</keyword>
<feature type="signal peptide" evidence="1">
    <location>
        <begin position="1"/>
        <end position="20"/>
    </location>
</feature>
<evidence type="ECO:0000313" key="3">
    <source>
        <dbReference type="Proteomes" id="UP000659698"/>
    </source>
</evidence>
<proteinExistence type="predicted"/>